<keyword evidence="4" id="KW-1185">Reference proteome</keyword>
<evidence type="ECO:0000313" key="4">
    <source>
        <dbReference type="Proteomes" id="UP000700596"/>
    </source>
</evidence>
<dbReference type="PANTHER" id="PTHR42085:SF4">
    <property type="entry name" value="F-BOX DOMAIN-CONTAINING PROTEIN"/>
    <property type="match status" value="1"/>
</dbReference>
<sequence length="354" mass="39569">MAMCMQFYQSPLQHSASPYLQTAYYPTHITSIPSPPKANPLEVKQNVYAFAISKQKASNSTFKIEPTTPSTSISTSTTTITRPKEPKRSTQQTSLFFRLPAELRNQIYKELLCPDTLSPAQFRRHHLHATSPSGPLQPNLSIHKYNPNSTTTTTPNPTLHPQILSTCHRLHAEATPLLYTTHTFHAHPSLLTSLPYLTTPAHPLLHTPHHLLTSIRRWQLSLRLDTDPRFSAHDAAIAFSGAEYLEIRVWQAQFEACDFGVLRLFKGVRGVGIARVGGSVERGVAEWLEGRMMRGMVERGSGSDADGDVEMEVETEDCECGENGGFGIGWEEREEVLCGRCYRKIGVELTGMER</sequence>
<evidence type="ECO:0000259" key="2">
    <source>
        <dbReference type="Pfam" id="PF24864"/>
    </source>
</evidence>
<dbReference type="OrthoDB" id="2951834at2759"/>
<evidence type="ECO:0000313" key="3">
    <source>
        <dbReference type="EMBL" id="KAH7138877.1"/>
    </source>
</evidence>
<proteinExistence type="predicted"/>
<dbReference type="InterPro" id="IPR038883">
    <property type="entry name" value="AN11006-like"/>
</dbReference>
<dbReference type="AlphaFoldDB" id="A0A9P9EK01"/>
<feature type="compositionally biased region" description="Low complexity" evidence="1">
    <location>
        <begin position="66"/>
        <end position="81"/>
    </location>
</feature>
<feature type="region of interest" description="Disordered" evidence="1">
    <location>
        <begin position="62"/>
        <end position="91"/>
    </location>
</feature>
<organism evidence="3 4">
    <name type="scientific">Dendryphion nanum</name>
    <dbReference type="NCBI Taxonomy" id="256645"/>
    <lineage>
        <taxon>Eukaryota</taxon>
        <taxon>Fungi</taxon>
        <taxon>Dikarya</taxon>
        <taxon>Ascomycota</taxon>
        <taxon>Pezizomycotina</taxon>
        <taxon>Dothideomycetes</taxon>
        <taxon>Pleosporomycetidae</taxon>
        <taxon>Pleosporales</taxon>
        <taxon>Torulaceae</taxon>
        <taxon>Dendryphion</taxon>
    </lineage>
</organism>
<gene>
    <name evidence="3" type="ORF">B0J11DRAFT_27095</name>
</gene>
<evidence type="ECO:0000256" key="1">
    <source>
        <dbReference type="SAM" id="MobiDB-lite"/>
    </source>
</evidence>
<dbReference type="PANTHER" id="PTHR42085">
    <property type="entry name" value="F-BOX DOMAIN-CONTAINING PROTEIN"/>
    <property type="match status" value="1"/>
</dbReference>
<reference evidence="3" key="1">
    <citation type="journal article" date="2021" name="Nat. Commun.">
        <title>Genetic determinants of endophytism in the Arabidopsis root mycobiome.</title>
        <authorList>
            <person name="Mesny F."/>
            <person name="Miyauchi S."/>
            <person name="Thiergart T."/>
            <person name="Pickel B."/>
            <person name="Atanasova L."/>
            <person name="Karlsson M."/>
            <person name="Huettel B."/>
            <person name="Barry K.W."/>
            <person name="Haridas S."/>
            <person name="Chen C."/>
            <person name="Bauer D."/>
            <person name="Andreopoulos W."/>
            <person name="Pangilinan J."/>
            <person name="LaButti K."/>
            <person name="Riley R."/>
            <person name="Lipzen A."/>
            <person name="Clum A."/>
            <person name="Drula E."/>
            <person name="Henrissat B."/>
            <person name="Kohler A."/>
            <person name="Grigoriev I.V."/>
            <person name="Martin F.M."/>
            <person name="Hacquard S."/>
        </authorList>
    </citation>
    <scope>NUCLEOTIDE SEQUENCE</scope>
    <source>
        <strain evidence="3">MPI-CAGE-CH-0243</strain>
    </source>
</reference>
<comment type="caution">
    <text evidence="3">The sequence shown here is derived from an EMBL/GenBank/DDBJ whole genome shotgun (WGS) entry which is preliminary data.</text>
</comment>
<accession>A0A9P9EK01</accession>
<name>A0A9P9EK01_9PLEO</name>
<dbReference type="InterPro" id="IPR056632">
    <property type="entry name" value="DUF7730"/>
</dbReference>
<dbReference type="EMBL" id="JAGMWT010000001">
    <property type="protein sequence ID" value="KAH7138877.1"/>
    <property type="molecule type" value="Genomic_DNA"/>
</dbReference>
<feature type="domain" description="DUF7730" evidence="2">
    <location>
        <begin position="90"/>
        <end position="228"/>
    </location>
</feature>
<dbReference type="Proteomes" id="UP000700596">
    <property type="component" value="Unassembled WGS sequence"/>
</dbReference>
<protein>
    <recommendedName>
        <fullName evidence="2">DUF7730 domain-containing protein</fullName>
    </recommendedName>
</protein>
<dbReference type="Pfam" id="PF24864">
    <property type="entry name" value="DUF7730"/>
    <property type="match status" value="1"/>
</dbReference>